<evidence type="ECO:0000259" key="11">
    <source>
        <dbReference type="Pfam" id="PF11527"/>
    </source>
</evidence>
<gene>
    <name evidence="12" type="ORF">GN958_ATG06950</name>
</gene>
<evidence type="ECO:0000256" key="9">
    <source>
        <dbReference type="ARBA" id="ARBA00031593"/>
    </source>
</evidence>
<feature type="region of interest" description="Disordered" evidence="10">
    <location>
        <begin position="1"/>
        <end position="42"/>
    </location>
</feature>
<feature type="compositionally biased region" description="Basic and acidic residues" evidence="10">
    <location>
        <begin position="25"/>
        <end position="40"/>
    </location>
</feature>
<feature type="compositionally biased region" description="Basic and acidic residues" evidence="10">
    <location>
        <begin position="1"/>
        <end position="18"/>
    </location>
</feature>
<proteinExistence type="inferred from homology"/>
<evidence type="ECO:0000256" key="8">
    <source>
        <dbReference type="ARBA" id="ARBA00023273"/>
    </source>
</evidence>
<dbReference type="Gene3D" id="1.20.1520.10">
    <property type="entry name" value="ADP-ribosylation factor-like 2-binding protein, domain"/>
    <property type="match status" value="1"/>
</dbReference>
<evidence type="ECO:0000256" key="2">
    <source>
        <dbReference type="ARBA" id="ARBA00004496"/>
    </source>
</evidence>
<dbReference type="Pfam" id="PF11527">
    <property type="entry name" value="ARL2_Bind_BART"/>
    <property type="match status" value="1"/>
</dbReference>
<dbReference type="EMBL" id="JAACNO010000947">
    <property type="protein sequence ID" value="KAF4143864.1"/>
    <property type="molecule type" value="Genomic_DNA"/>
</dbReference>
<dbReference type="InterPro" id="IPR023379">
    <property type="entry name" value="BART_dom"/>
</dbReference>
<evidence type="ECO:0000256" key="1">
    <source>
        <dbReference type="ARBA" id="ARBA00004138"/>
    </source>
</evidence>
<keyword evidence="6" id="KW-0175">Coiled coil</keyword>
<dbReference type="GO" id="GO:0005930">
    <property type="term" value="C:axoneme"/>
    <property type="evidence" value="ECO:0007669"/>
    <property type="project" value="TreeGrafter"/>
</dbReference>
<name>A0A8S9UXK8_PHYIN</name>
<sequence length="192" mass="21601">MPSESKEPKDEKAGEKPHAATSSECKAHSGHEKAGAKDDDGSSCAADDNDLVNKVISFFFDNDEFAHTFETFAEHHCHAFDLDSDEMKLEYTDIYNEFLALFEEKLEGKFSGLIAICNGQLTGSVLAAYIQSQGATVHEFYDMVRRAYENNRQSGTVLCSEILVATADFDVFVCAKQKRPRCWRSAKSWYWL</sequence>
<evidence type="ECO:0000256" key="4">
    <source>
        <dbReference type="ARBA" id="ARBA00021815"/>
    </source>
</evidence>
<organism evidence="12 13">
    <name type="scientific">Phytophthora infestans</name>
    <name type="common">Potato late blight agent</name>
    <name type="synonym">Botrytis infestans</name>
    <dbReference type="NCBI Taxonomy" id="4787"/>
    <lineage>
        <taxon>Eukaryota</taxon>
        <taxon>Sar</taxon>
        <taxon>Stramenopiles</taxon>
        <taxon>Oomycota</taxon>
        <taxon>Peronosporomycetes</taxon>
        <taxon>Peronosporales</taxon>
        <taxon>Peronosporaceae</taxon>
        <taxon>Phytophthora</taxon>
    </lineage>
</organism>
<comment type="similarity">
    <text evidence="3">Belongs to the CFAP36 family.</text>
</comment>
<comment type="caution">
    <text evidence="12">The sequence shown here is derived from an EMBL/GenBank/DDBJ whole genome shotgun (WGS) entry which is preliminary data.</text>
</comment>
<evidence type="ECO:0000313" key="12">
    <source>
        <dbReference type="EMBL" id="KAF4143864.1"/>
    </source>
</evidence>
<feature type="domain" description="BART" evidence="11">
    <location>
        <begin position="50"/>
        <end position="172"/>
    </location>
</feature>
<dbReference type="PANTHER" id="PTHR21532">
    <property type="entry name" value="PHOSPHODIESTERASE HL"/>
    <property type="match status" value="1"/>
</dbReference>
<evidence type="ECO:0000256" key="6">
    <source>
        <dbReference type="ARBA" id="ARBA00023054"/>
    </source>
</evidence>
<evidence type="ECO:0000256" key="7">
    <source>
        <dbReference type="ARBA" id="ARBA00023069"/>
    </source>
</evidence>
<dbReference type="AlphaFoldDB" id="A0A8S9UXK8"/>
<dbReference type="InterPro" id="IPR038888">
    <property type="entry name" value="CFAP36"/>
</dbReference>
<dbReference type="GO" id="GO:0097546">
    <property type="term" value="C:ciliary base"/>
    <property type="evidence" value="ECO:0007669"/>
    <property type="project" value="TreeGrafter"/>
</dbReference>
<reference evidence="12" key="1">
    <citation type="submission" date="2020-03" db="EMBL/GenBank/DDBJ databases">
        <title>Hybrid Assembly of Korean Phytophthora infestans isolates.</title>
        <authorList>
            <person name="Prokchorchik M."/>
            <person name="Lee Y."/>
            <person name="Seo J."/>
            <person name="Cho J.-H."/>
            <person name="Park Y.-E."/>
            <person name="Jang D.-C."/>
            <person name="Im J.-S."/>
            <person name="Choi J.-G."/>
            <person name="Park H.-J."/>
            <person name="Lee G.-B."/>
            <person name="Lee Y.-G."/>
            <person name="Hong S.-Y."/>
            <person name="Cho K."/>
            <person name="Sohn K.H."/>
        </authorList>
    </citation>
    <scope>NUCLEOTIDE SEQUENCE</scope>
    <source>
        <strain evidence="12">KR_2_A2</strain>
    </source>
</reference>
<keyword evidence="7" id="KW-0969">Cilium</keyword>
<evidence type="ECO:0000256" key="10">
    <source>
        <dbReference type="SAM" id="MobiDB-lite"/>
    </source>
</evidence>
<evidence type="ECO:0000256" key="3">
    <source>
        <dbReference type="ARBA" id="ARBA00007460"/>
    </source>
</evidence>
<dbReference type="PANTHER" id="PTHR21532:SF0">
    <property type="entry name" value="CILIA- AND FLAGELLA-ASSOCIATED PROTEIN 36"/>
    <property type="match status" value="1"/>
</dbReference>
<keyword evidence="5" id="KW-0963">Cytoplasm</keyword>
<dbReference type="Proteomes" id="UP000704712">
    <property type="component" value="Unassembled WGS sequence"/>
</dbReference>
<comment type="subcellular location">
    <subcellularLocation>
        <location evidence="1">Cell projection</location>
        <location evidence="1">Cilium</location>
    </subcellularLocation>
    <subcellularLocation>
        <location evidence="2">Cytoplasm</location>
    </subcellularLocation>
</comment>
<protein>
    <recommendedName>
        <fullName evidence="4">Cilia- and flagella-associated protein 36</fullName>
    </recommendedName>
    <alternativeName>
        <fullName evidence="9">Coiled-coil domain-containing protein 104</fullName>
    </alternativeName>
</protein>
<evidence type="ECO:0000256" key="5">
    <source>
        <dbReference type="ARBA" id="ARBA00022490"/>
    </source>
</evidence>
<accession>A0A8S9UXK8</accession>
<dbReference type="InterPro" id="IPR042541">
    <property type="entry name" value="BART_sf"/>
</dbReference>
<evidence type="ECO:0000313" key="13">
    <source>
        <dbReference type="Proteomes" id="UP000704712"/>
    </source>
</evidence>
<keyword evidence="8" id="KW-0966">Cell projection</keyword>